<protein>
    <submittedName>
        <fullName evidence="3">Lytic murein transglycosylase</fullName>
    </submittedName>
</protein>
<keyword evidence="1" id="KW-0732">Signal</keyword>
<dbReference type="PANTHER" id="PTHR30163">
    <property type="entry name" value="MEMBRANE-BOUND LYTIC MUREIN TRANSGLYCOSYLASE B"/>
    <property type="match status" value="1"/>
</dbReference>
<feature type="chain" id="PRO_5017981372" evidence="1">
    <location>
        <begin position="32"/>
        <end position="280"/>
    </location>
</feature>
<dbReference type="NCBIfam" id="TIGR02283">
    <property type="entry name" value="MltB_2"/>
    <property type="match status" value="1"/>
</dbReference>
<dbReference type="Pfam" id="PF13406">
    <property type="entry name" value="SLT_2"/>
    <property type="match status" value="1"/>
</dbReference>
<gene>
    <name evidence="3" type="ORF">EHO51_12420</name>
</gene>
<evidence type="ECO:0000313" key="3">
    <source>
        <dbReference type="EMBL" id="AZG77468.1"/>
    </source>
</evidence>
<dbReference type="PANTHER" id="PTHR30163:SF8">
    <property type="entry name" value="LYTIC MUREIN TRANSGLYCOSYLASE"/>
    <property type="match status" value="1"/>
</dbReference>
<dbReference type="PROSITE" id="PS51257">
    <property type="entry name" value="PROKAR_LIPOPROTEIN"/>
    <property type="match status" value="1"/>
</dbReference>
<proteinExistence type="predicted"/>
<dbReference type="InterPro" id="IPR043426">
    <property type="entry name" value="MltB-like"/>
</dbReference>
<dbReference type="Proteomes" id="UP000273982">
    <property type="component" value="Chromosome"/>
</dbReference>
<accession>A0A3G8M9H9</accession>
<dbReference type="GO" id="GO:0009253">
    <property type="term" value="P:peptidoglycan catabolic process"/>
    <property type="evidence" value="ECO:0007669"/>
    <property type="project" value="TreeGrafter"/>
</dbReference>
<dbReference type="AlphaFoldDB" id="A0A3G8M9H9"/>
<evidence type="ECO:0000259" key="2">
    <source>
        <dbReference type="Pfam" id="PF13406"/>
    </source>
</evidence>
<dbReference type="GO" id="GO:0008933">
    <property type="term" value="F:peptidoglycan lytic transglycosylase activity"/>
    <property type="evidence" value="ECO:0007669"/>
    <property type="project" value="TreeGrafter"/>
</dbReference>
<sequence>MNRLPKSAKAWGALLAASALALGACVVSARAAPCGSSAAGFSQWLDEVKREAAAEGVSQRTLDAALAGVTYDHAVIGRDRGQRIFHQSFEKFSSRLVTPGRLSKARALLQRHAALLAQIEARYGVPRAALVAIWGLETGFGADNGRFRTMQALATLAYDCRRSAQFNEELKHALRIVERGDMSPAQMRGDWAGEIGQTQFMPSSYLKYGVDFDGDGRRDLIRSTPDALASTANFLKGKGWRAGAGWNEGEPNFAVLLEWNQARVYVKTIALLATKLTGAQ</sequence>
<dbReference type="InterPro" id="IPR011970">
    <property type="entry name" value="MltB_2"/>
</dbReference>
<feature type="signal peptide" evidence="1">
    <location>
        <begin position="1"/>
        <end position="31"/>
    </location>
</feature>
<reference evidence="3 4" key="1">
    <citation type="submission" date="2018-11" db="EMBL/GenBank/DDBJ databases">
        <title>Genome squencing of methanotrophic bacteria isolated from alkaline groundwater in Korea.</title>
        <authorList>
            <person name="Nguyen L.N."/>
        </authorList>
    </citation>
    <scope>NUCLEOTIDE SEQUENCE [LARGE SCALE GENOMIC DNA]</scope>
    <source>
        <strain evidence="3 4">GW6</strain>
    </source>
</reference>
<dbReference type="InterPro" id="IPR031304">
    <property type="entry name" value="SLT_2"/>
</dbReference>
<organism evidence="3 4">
    <name type="scientific">Methylocystis rosea</name>
    <dbReference type="NCBI Taxonomy" id="173366"/>
    <lineage>
        <taxon>Bacteria</taxon>
        <taxon>Pseudomonadati</taxon>
        <taxon>Pseudomonadota</taxon>
        <taxon>Alphaproteobacteria</taxon>
        <taxon>Hyphomicrobiales</taxon>
        <taxon>Methylocystaceae</taxon>
        <taxon>Methylocystis</taxon>
    </lineage>
</organism>
<name>A0A3G8M9H9_9HYPH</name>
<feature type="domain" description="Transglycosylase SLT" evidence="2">
    <location>
        <begin position="41"/>
        <end position="247"/>
    </location>
</feature>
<dbReference type="KEGG" id="mros:EHO51_12420"/>
<dbReference type="EMBL" id="CP034086">
    <property type="protein sequence ID" value="AZG77468.1"/>
    <property type="molecule type" value="Genomic_DNA"/>
</dbReference>
<dbReference type="FunFam" id="1.10.8.350:FF:000001">
    <property type="entry name" value="Lytic murein transglycosylase B"/>
    <property type="match status" value="1"/>
</dbReference>
<evidence type="ECO:0000313" key="4">
    <source>
        <dbReference type="Proteomes" id="UP000273982"/>
    </source>
</evidence>
<dbReference type="SUPFAM" id="SSF53955">
    <property type="entry name" value="Lysozyme-like"/>
    <property type="match status" value="1"/>
</dbReference>
<dbReference type="CDD" id="cd13399">
    <property type="entry name" value="Slt35-like"/>
    <property type="match status" value="1"/>
</dbReference>
<dbReference type="InterPro" id="IPR023346">
    <property type="entry name" value="Lysozyme-like_dom_sf"/>
</dbReference>
<evidence type="ECO:0000256" key="1">
    <source>
        <dbReference type="SAM" id="SignalP"/>
    </source>
</evidence>
<dbReference type="RefSeq" id="WP_124739161.1">
    <property type="nucleotide sequence ID" value="NZ_CP034086.1"/>
</dbReference>
<dbReference type="Gene3D" id="1.10.8.350">
    <property type="entry name" value="Bacterial muramidase"/>
    <property type="match status" value="1"/>
</dbReference>